<dbReference type="InterPro" id="IPR037126">
    <property type="entry name" value="PdaC/RsiV-like_sf"/>
</dbReference>
<keyword evidence="5" id="KW-1185">Reference proteome</keyword>
<feature type="domain" description="Deacetylase PdaC" evidence="3">
    <location>
        <begin position="36"/>
        <end position="139"/>
    </location>
</feature>
<reference evidence="4 5" key="1">
    <citation type="journal article" date="2018" name="J. Microbiol.">
        <title>Aestuariibaculum marinum sp. nov., a marine bacterium isolated from seawater in South Korea.</title>
        <authorList>
            <person name="Choi J."/>
            <person name="Lee D."/>
            <person name="Jang J.H."/>
            <person name="Cha S."/>
            <person name="Seo T."/>
        </authorList>
    </citation>
    <scope>NUCLEOTIDE SEQUENCE [LARGE SCALE GENOMIC DNA]</scope>
    <source>
        <strain evidence="4 5">IP7</strain>
    </source>
</reference>
<dbReference type="AlphaFoldDB" id="A0A8J6U3X2"/>
<dbReference type="Gene3D" id="3.90.640.20">
    <property type="entry name" value="Heat-shock cognate protein, ATPase"/>
    <property type="match status" value="1"/>
</dbReference>
<dbReference type="InterPro" id="IPR025303">
    <property type="entry name" value="PdaC"/>
</dbReference>
<dbReference type="Pfam" id="PF13739">
    <property type="entry name" value="PdaC"/>
    <property type="match status" value="1"/>
</dbReference>
<accession>A0A8J6U3X2</accession>
<evidence type="ECO:0000259" key="3">
    <source>
        <dbReference type="Pfam" id="PF13739"/>
    </source>
</evidence>
<dbReference type="InterPro" id="IPR021729">
    <property type="entry name" value="DUF3298"/>
</dbReference>
<dbReference type="Pfam" id="PF11738">
    <property type="entry name" value="DUF3298"/>
    <property type="match status" value="1"/>
</dbReference>
<keyword evidence="1" id="KW-0732">Signal</keyword>
<dbReference type="RefSeq" id="WP_188222786.1">
    <property type="nucleotide sequence ID" value="NZ_JACVXD010000002.1"/>
</dbReference>
<evidence type="ECO:0000313" key="5">
    <source>
        <dbReference type="Proteomes" id="UP000621516"/>
    </source>
</evidence>
<feature type="signal peptide" evidence="1">
    <location>
        <begin position="1"/>
        <end position="20"/>
    </location>
</feature>
<organism evidence="4 5">
    <name type="scientific">Aestuariibaculum marinum</name>
    <dbReference type="NCBI Taxonomy" id="2683592"/>
    <lineage>
        <taxon>Bacteria</taxon>
        <taxon>Pseudomonadati</taxon>
        <taxon>Bacteroidota</taxon>
        <taxon>Flavobacteriia</taxon>
        <taxon>Flavobacteriales</taxon>
        <taxon>Flavobacteriaceae</taxon>
    </lineage>
</organism>
<dbReference type="EMBL" id="JACVXD010000002">
    <property type="protein sequence ID" value="MBD0823482.1"/>
    <property type="molecule type" value="Genomic_DNA"/>
</dbReference>
<proteinExistence type="predicted"/>
<feature type="chain" id="PRO_5035175953" evidence="1">
    <location>
        <begin position="21"/>
        <end position="240"/>
    </location>
</feature>
<gene>
    <name evidence="4" type="ORF">ICJ85_05565</name>
</gene>
<feature type="domain" description="DUF3298" evidence="2">
    <location>
        <begin position="173"/>
        <end position="227"/>
    </location>
</feature>
<evidence type="ECO:0000313" key="4">
    <source>
        <dbReference type="EMBL" id="MBD0823482.1"/>
    </source>
</evidence>
<name>A0A8J6U3X2_9FLAO</name>
<sequence length="240" mass="26806">MFLKTFFSTIFLVLVLFSCAEDHETKFSSINVTTNNNKLVEINIPKAEGNDEIAKTINTEINKVVSASLHIGEGAPNTETSIEENIEKFNTEYNTFAKDFPESTFPWEAQIDGEVMFQSPAIISISITSYLNTGGAHGNVHISFLNFDAGTGKRLENESLFISQNDFESLAKTYFEESIEDKSILFDPENFQLAKNIGFSEDGLILLYNTYEIAPYSAGIIEYTIPAEELNSLLTINSPY</sequence>
<dbReference type="Gene3D" id="3.30.565.40">
    <property type="entry name" value="Fervidobacterium nodosum Rt17-B1 like"/>
    <property type="match status" value="1"/>
</dbReference>
<dbReference type="PROSITE" id="PS51257">
    <property type="entry name" value="PROKAR_LIPOPROTEIN"/>
    <property type="match status" value="1"/>
</dbReference>
<evidence type="ECO:0000259" key="2">
    <source>
        <dbReference type="Pfam" id="PF11738"/>
    </source>
</evidence>
<protein>
    <submittedName>
        <fullName evidence="4">DUF3298 and DUF4163 domain-containing protein</fullName>
    </submittedName>
</protein>
<evidence type="ECO:0000256" key="1">
    <source>
        <dbReference type="SAM" id="SignalP"/>
    </source>
</evidence>
<dbReference type="Proteomes" id="UP000621516">
    <property type="component" value="Unassembled WGS sequence"/>
</dbReference>
<comment type="caution">
    <text evidence="4">The sequence shown here is derived from an EMBL/GenBank/DDBJ whole genome shotgun (WGS) entry which is preliminary data.</text>
</comment>